<dbReference type="EMBL" id="MN739072">
    <property type="protein sequence ID" value="QHS87009.1"/>
    <property type="molecule type" value="Genomic_DNA"/>
</dbReference>
<protein>
    <submittedName>
        <fullName evidence="1">Uncharacterized protein</fullName>
    </submittedName>
</protein>
<organism evidence="1">
    <name type="scientific">viral metagenome</name>
    <dbReference type="NCBI Taxonomy" id="1070528"/>
    <lineage>
        <taxon>unclassified sequences</taxon>
        <taxon>metagenomes</taxon>
        <taxon>organismal metagenomes</taxon>
    </lineage>
</organism>
<sequence>MRMIGSMIVGFSTGFFSGFWVFCSETSPLKKKFRKQIKNNNFENDWYSIAKPVKNTTDDDRHRDSIDIH</sequence>
<proteinExistence type="predicted"/>
<dbReference type="AlphaFoldDB" id="A0A6C0B635"/>
<evidence type="ECO:0000313" key="1">
    <source>
        <dbReference type="EMBL" id="QHS87009.1"/>
    </source>
</evidence>
<accession>A0A6C0B635</accession>
<name>A0A6C0B635_9ZZZZ</name>
<reference evidence="1" key="1">
    <citation type="journal article" date="2020" name="Nature">
        <title>Giant virus diversity and host interactions through global metagenomics.</title>
        <authorList>
            <person name="Schulz F."/>
            <person name="Roux S."/>
            <person name="Paez-Espino D."/>
            <person name="Jungbluth S."/>
            <person name="Walsh D.A."/>
            <person name="Denef V.J."/>
            <person name="McMahon K.D."/>
            <person name="Konstantinidis K.T."/>
            <person name="Eloe-Fadrosh E.A."/>
            <person name="Kyrpides N.C."/>
            <person name="Woyke T."/>
        </authorList>
    </citation>
    <scope>NUCLEOTIDE SEQUENCE</scope>
    <source>
        <strain evidence="1">GVMAG-M-3300009422-16</strain>
    </source>
</reference>